<keyword evidence="11" id="KW-1185">Reference proteome</keyword>
<dbReference type="OrthoDB" id="9814020at2"/>
<evidence type="ECO:0000256" key="8">
    <source>
        <dbReference type="ARBA" id="ARBA00035655"/>
    </source>
</evidence>
<dbReference type="EMBL" id="CP021106">
    <property type="protein sequence ID" value="ARO88118.1"/>
    <property type="molecule type" value="Genomic_DNA"/>
</dbReference>
<feature type="transmembrane region" description="Helical" evidence="9">
    <location>
        <begin position="69"/>
        <end position="88"/>
    </location>
</feature>
<gene>
    <name evidence="10" type="ORF">EBAPG3_010225</name>
</gene>
<feature type="transmembrane region" description="Helical" evidence="9">
    <location>
        <begin position="6"/>
        <end position="27"/>
    </location>
</feature>
<dbReference type="PANTHER" id="PTHR30574:SF1">
    <property type="entry name" value="SULPHUR TRANSPORT DOMAIN-CONTAINING PROTEIN"/>
    <property type="match status" value="1"/>
</dbReference>
<keyword evidence="2" id="KW-0813">Transport</keyword>
<dbReference type="GO" id="GO:0005886">
    <property type="term" value="C:plasma membrane"/>
    <property type="evidence" value="ECO:0007669"/>
    <property type="project" value="UniProtKB-SubCell"/>
</dbReference>
<keyword evidence="3" id="KW-1003">Cell membrane</keyword>
<dbReference type="KEGG" id="nlc:EBAPG3_010225"/>
<comment type="similarity">
    <text evidence="8">Belongs to the TsuA/YedE (TC 9.B.102) family.</text>
</comment>
<dbReference type="Pfam" id="PF04143">
    <property type="entry name" value="Sulf_transp"/>
    <property type="match status" value="1"/>
</dbReference>
<evidence type="ECO:0000256" key="1">
    <source>
        <dbReference type="ARBA" id="ARBA00004429"/>
    </source>
</evidence>
<evidence type="ECO:0000313" key="10">
    <source>
        <dbReference type="EMBL" id="ARO88118.1"/>
    </source>
</evidence>
<name>A0A1W6SQL6_9PROT</name>
<dbReference type="AlphaFoldDB" id="A0A1W6SQL6"/>
<keyword evidence="5 9" id="KW-0812">Transmembrane</keyword>
<evidence type="ECO:0000256" key="4">
    <source>
        <dbReference type="ARBA" id="ARBA00022519"/>
    </source>
</evidence>
<evidence type="ECO:0000256" key="2">
    <source>
        <dbReference type="ARBA" id="ARBA00022448"/>
    </source>
</evidence>
<evidence type="ECO:0000256" key="5">
    <source>
        <dbReference type="ARBA" id="ARBA00022692"/>
    </source>
</evidence>
<keyword evidence="6 9" id="KW-1133">Transmembrane helix</keyword>
<dbReference type="eggNOG" id="COG2391">
    <property type="taxonomic scope" value="Bacteria"/>
</dbReference>
<protein>
    <submittedName>
        <fullName evidence="10">Uncharacterized protein</fullName>
    </submittedName>
</protein>
<evidence type="ECO:0000256" key="9">
    <source>
        <dbReference type="SAM" id="Phobius"/>
    </source>
</evidence>
<comment type="subcellular location">
    <subcellularLocation>
        <location evidence="1">Cell inner membrane</location>
        <topology evidence="1">Multi-pass membrane protein</topology>
    </subcellularLocation>
</comment>
<dbReference type="RefSeq" id="WP_004177642.1">
    <property type="nucleotide sequence ID" value="NZ_CP021106.3"/>
</dbReference>
<reference evidence="10 11" key="1">
    <citation type="journal article" date="2015" name="Int. J. Syst. Evol. Microbiol.">
        <title>Nitrosospira lacus sp. nov., a psychrotolerant, ammonia-oxidizing bacterium from sandy lake sediment.</title>
        <authorList>
            <person name="Urakawa H."/>
            <person name="Garcia J.C."/>
            <person name="Nielsen J.L."/>
            <person name="Le V.Q."/>
            <person name="Kozlowski J.A."/>
            <person name="Stein L.Y."/>
            <person name="Lim C.K."/>
            <person name="Pommerening-Roser A."/>
            <person name="Martens-Habbena W."/>
            <person name="Stahl D.A."/>
            <person name="Klotz M.G."/>
        </authorList>
    </citation>
    <scope>NUCLEOTIDE SEQUENCE [LARGE SCALE GENOMIC DNA]</scope>
    <source>
        <strain evidence="10 11">APG3</strain>
    </source>
</reference>
<organism evidence="10 11">
    <name type="scientific">Nitrosospira lacus</name>
    <dbReference type="NCBI Taxonomy" id="1288494"/>
    <lineage>
        <taxon>Bacteria</taxon>
        <taxon>Pseudomonadati</taxon>
        <taxon>Pseudomonadota</taxon>
        <taxon>Betaproteobacteria</taxon>
        <taxon>Nitrosomonadales</taxon>
        <taxon>Nitrosomonadaceae</taxon>
        <taxon>Nitrosospira</taxon>
    </lineage>
</organism>
<evidence type="ECO:0000313" key="11">
    <source>
        <dbReference type="Proteomes" id="UP000012179"/>
    </source>
</evidence>
<dbReference type="Proteomes" id="UP000012179">
    <property type="component" value="Chromosome"/>
</dbReference>
<sequence>MEYDGGAWSPYLVGALIGILSMATFYFSNQPIGASTSFARIAGLIGNLFSKGHTESLKFFQETKPQIDWGVMLMAGIILGAFVAAYTGGEITAQWIPPLWEEHFGSSRALRLGIAFIGGTVMAFGARLAGGCTSGHGISGALQLSVGSWIALMCFFVGGAITAKLMFNI</sequence>
<evidence type="ECO:0000256" key="3">
    <source>
        <dbReference type="ARBA" id="ARBA00022475"/>
    </source>
</evidence>
<proteinExistence type="inferred from homology"/>
<evidence type="ECO:0000256" key="6">
    <source>
        <dbReference type="ARBA" id="ARBA00022989"/>
    </source>
</evidence>
<keyword evidence="4" id="KW-0997">Cell inner membrane</keyword>
<dbReference type="InterPro" id="IPR007272">
    <property type="entry name" value="Sulf_transp_TsuA/YedE"/>
</dbReference>
<dbReference type="PANTHER" id="PTHR30574">
    <property type="entry name" value="INNER MEMBRANE PROTEIN YEDE"/>
    <property type="match status" value="1"/>
</dbReference>
<evidence type="ECO:0000256" key="7">
    <source>
        <dbReference type="ARBA" id="ARBA00023136"/>
    </source>
</evidence>
<accession>A0A1W6SQL6</accession>
<feature type="transmembrane region" description="Helical" evidence="9">
    <location>
        <begin position="149"/>
        <end position="167"/>
    </location>
</feature>
<feature type="transmembrane region" description="Helical" evidence="9">
    <location>
        <begin position="109"/>
        <end position="129"/>
    </location>
</feature>
<keyword evidence="7 9" id="KW-0472">Membrane</keyword>